<organism evidence="2 3">
    <name type="scientific">Vespula squamosa</name>
    <name type="common">Southern yellow jacket</name>
    <name type="synonym">Wasp</name>
    <dbReference type="NCBI Taxonomy" id="30214"/>
    <lineage>
        <taxon>Eukaryota</taxon>
        <taxon>Metazoa</taxon>
        <taxon>Ecdysozoa</taxon>
        <taxon>Arthropoda</taxon>
        <taxon>Hexapoda</taxon>
        <taxon>Insecta</taxon>
        <taxon>Pterygota</taxon>
        <taxon>Neoptera</taxon>
        <taxon>Endopterygota</taxon>
        <taxon>Hymenoptera</taxon>
        <taxon>Apocrita</taxon>
        <taxon>Aculeata</taxon>
        <taxon>Vespoidea</taxon>
        <taxon>Vespidae</taxon>
        <taxon>Vespinae</taxon>
        <taxon>Vespula</taxon>
    </lineage>
</organism>
<accession>A0ABD2BSK0</accession>
<evidence type="ECO:0000256" key="1">
    <source>
        <dbReference type="SAM" id="MobiDB-lite"/>
    </source>
</evidence>
<name>A0ABD2BSK0_VESSQ</name>
<comment type="caution">
    <text evidence="2">The sequence shown here is derived from an EMBL/GenBank/DDBJ whole genome shotgun (WGS) entry which is preliminary data.</text>
</comment>
<dbReference type="Proteomes" id="UP001607302">
    <property type="component" value="Unassembled WGS sequence"/>
</dbReference>
<protein>
    <submittedName>
        <fullName evidence="2">Uncharacterized protein</fullName>
    </submittedName>
</protein>
<evidence type="ECO:0000313" key="2">
    <source>
        <dbReference type="EMBL" id="KAL2735757.1"/>
    </source>
</evidence>
<dbReference type="EMBL" id="JAUDFV010000056">
    <property type="protein sequence ID" value="KAL2735757.1"/>
    <property type="molecule type" value="Genomic_DNA"/>
</dbReference>
<feature type="compositionally biased region" description="Basic and acidic residues" evidence="1">
    <location>
        <begin position="1"/>
        <end position="12"/>
    </location>
</feature>
<evidence type="ECO:0000313" key="3">
    <source>
        <dbReference type="Proteomes" id="UP001607302"/>
    </source>
</evidence>
<feature type="region of interest" description="Disordered" evidence="1">
    <location>
        <begin position="1"/>
        <end position="20"/>
    </location>
</feature>
<gene>
    <name evidence="2" type="ORF">V1478_002441</name>
</gene>
<proteinExistence type="predicted"/>
<dbReference type="AlphaFoldDB" id="A0ABD2BSK0"/>
<keyword evidence="3" id="KW-1185">Reference proteome</keyword>
<sequence length="94" mass="10731">MSAEKDTKENKQAEFVSPSCSQAINKKTSVRNMPDTMLNEINPIPSTLSDPNPNVNIFFMETSSSDENILDFIIQKSEKHFKKKDNVECVDYKE</sequence>
<reference evidence="2 3" key="1">
    <citation type="journal article" date="2024" name="Ann. Entomol. Soc. Am.">
        <title>Genomic analyses of the southern and eastern yellowjacket wasps (Hymenoptera: Vespidae) reveal evolutionary signatures of social life.</title>
        <authorList>
            <person name="Catto M.A."/>
            <person name="Caine P.B."/>
            <person name="Orr S.E."/>
            <person name="Hunt B.G."/>
            <person name="Goodisman M.A.D."/>
        </authorList>
    </citation>
    <scope>NUCLEOTIDE SEQUENCE [LARGE SCALE GENOMIC DNA]</scope>
    <source>
        <strain evidence="2">233</strain>
        <tissue evidence="2">Head and thorax</tissue>
    </source>
</reference>